<reference evidence="1 2" key="1">
    <citation type="submission" date="2019-10" db="EMBL/GenBank/DDBJ databases">
        <title>New species of Slilvanegrellaceae.</title>
        <authorList>
            <person name="Pitt A."/>
            <person name="Hahn M.W."/>
        </authorList>
    </citation>
    <scope>NUCLEOTIDE SEQUENCE [LARGE SCALE GENOMIC DNA]</scope>
    <source>
        <strain evidence="1 2">SP-Ram-0.45-NSY-1</strain>
    </source>
</reference>
<dbReference type="OrthoDB" id="6898501at2"/>
<dbReference type="AlphaFoldDB" id="A0A6N6VXK9"/>
<name>A0A6N6VXK9_9BACT</name>
<organism evidence="1 2">
    <name type="scientific">Silvanigrella paludirubra</name>
    <dbReference type="NCBI Taxonomy" id="2499159"/>
    <lineage>
        <taxon>Bacteria</taxon>
        <taxon>Pseudomonadati</taxon>
        <taxon>Bdellovibrionota</taxon>
        <taxon>Oligoflexia</taxon>
        <taxon>Silvanigrellales</taxon>
        <taxon>Silvanigrellaceae</taxon>
        <taxon>Silvanigrella</taxon>
    </lineage>
</organism>
<gene>
    <name evidence="1" type="ORF">GCL60_04065</name>
</gene>
<dbReference type="Proteomes" id="UP000437748">
    <property type="component" value="Unassembled WGS sequence"/>
</dbReference>
<sequence>MRVKCIINKISEINDIKVKREINLIYGQDQNRLLPFQLNKEYNIYGLSLKDNILRFYICYDDSDNFPQLEFSAFFEIIDYRLSKYWELFIDKDNSHDMIIKEWKDNIYFYNNLLDGASYEARVFNRYKKLIDEEFPNLRVKILNFEEKSNNLYFENQFGSSYGICKNFNNRDFGWFDISIRFLNNLEFEVNTFKSYESNYKMSFDNKRSIFNFSVHEIQETMNGNNYETYLIALFGSNKIKIPFEPIVTDIKVGDFITIKVPIEDVLIEIIEDKI</sequence>
<evidence type="ECO:0000313" key="2">
    <source>
        <dbReference type="Proteomes" id="UP000437748"/>
    </source>
</evidence>
<accession>A0A6N6VXK9</accession>
<dbReference type="EMBL" id="WFLM01000002">
    <property type="protein sequence ID" value="KAB8039436.1"/>
    <property type="molecule type" value="Genomic_DNA"/>
</dbReference>
<dbReference type="RefSeq" id="WP_153418661.1">
    <property type="nucleotide sequence ID" value="NZ_WFLM01000002.1"/>
</dbReference>
<evidence type="ECO:0000313" key="1">
    <source>
        <dbReference type="EMBL" id="KAB8039436.1"/>
    </source>
</evidence>
<protein>
    <submittedName>
        <fullName evidence="1">Uncharacterized protein</fullName>
    </submittedName>
</protein>
<keyword evidence="2" id="KW-1185">Reference proteome</keyword>
<proteinExistence type="predicted"/>
<comment type="caution">
    <text evidence="1">The sequence shown here is derived from an EMBL/GenBank/DDBJ whole genome shotgun (WGS) entry which is preliminary data.</text>
</comment>